<dbReference type="CDD" id="cd22418">
    <property type="entry name" value="KH-I_Vigilin_rpt15"/>
    <property type="match status" value="1"/>
</dbReference>
<dbReference type="Pfam" id="PF24668">
    <property type="entry name" value="KH_Vigilin"/>
    <property type="match status" value="1"/>
</dbReference>
<evidence type="ECO:0000259" key="8">
    <source>
        <dbReference type="SMART" id="SM00322"/>
    </source>
</evidence>
<dbReference type="FunCoup" id="E2AYB0">
    <property type="interactions" value="1071"/>
</dbReference>
<dbReference type="EMBL" id="GL443864">
    <property type="protein sequence ID" value="EFN61569.1"/>
    <property type="molecule type" value="Genomic_DNA"/>
</dbReference>
<dbReference type="Proteomes" id="UP000000311">
    <property type="component" value="Unassembled WGS sequence"/>
</dbReference>
<feature type="domain" description="K Homology" evidence="8">
    <location>
        <begin position="197"/>
        <end position="265"/>
    </location>
</feature>
<dbReference type="Pfam" id="PF00013">
    <property type="entry name" value="KH_1"/>
    <property type="match status" value="14"/>
</dbReference>
<dbReference type="SUPFAM" id="SSF54791">
    <property type="entry name" value="Eukaryotic type KH-domain (KH-domain type I)"/>
    <property type="match status" value="13"/>
</dbReference>
<dbReference type="InterPro" id="IPR036612">
    <property type="entry name" value="KH_dom_type_1_sf"/>
</dbReference>
<feature type="domain" description="K Homology" evidence="8">
    <location>
        <begin position="50"/>
        <end position="124"/>
    </location>
</feature>
<dbReference type="CDD" id="cd22408">
    <property type="entry name" value="KH-I_Vigilin_rpt4"/>
    <property type="match status" value="1"/>
</dbReference>
<dbReference type="CDD" id="cd22405">
    <property type="entry name" value="KH-I_Vigilin_rpt1"/>
    <property type="match status" value="1"/>
</dbReference>
<reference evidence="9 10" key="1">
    <citation type="journal article" date="2010" name="Science">
        <title>Genomic comparison of the ants Camponotus floridanus and Harpegnathos saltator.</title>
        <authorList>
            <person name="Bonasio R."/>
            <person name="Zhang G."/>
            <person name="Ye C."/>
            <person name="Mutti N.S."/>
            <person name="Fang X."/>
            <person name="Qin N."/>
            <person name="Donahue G."/>
            <person name="Yang P."/>
            <person name="Li Q."/>
            <person name="Li C."/>
            <person name="Zhang P."/>
            <person name="Huang Z."/>
            <person name="Berger S.L."/>
            <person name="Reinberg D."/>
            <person name="Wang J."/>
            <person name="Liebig J."/>
        </authorList>
    </citation>
    <scope>NUCLEOTIDE SEQUENCE [LARGE SCALE GENOMIC DNA]</scope>
    <source>
        <strain evidence="10">C129</strain>
    </source>
</reference>
<evidence type="ECO:0000313" key="9">
    <source>
        <dbReference type="EMBL" id="EFN61569.1"/>
    </source>
</evidence>
<feature type="region of interest" description="Disordered" evidence="7">
    <location>
        <begin position="1"/>
        <end position="30"/>
    </location>
</feature>
<feature type="domain" description="K Homology" evidence="8">
    <location>
        <begin position="1016"/>
        <end position="1085"/>
    </location>
</feature>
<dbReference type="Gene3D" id="3.30.1370.10">
    <property type="entry name" value="K Homology domain, type 1"/>
    <property type="match status" value="15"/>
</dbReference>
<dbReference type="InterPro" id="IPR004087">
    <property type="entry name" value="KH_dom"/>
</dbReference>
<dbReference type="CDD" id="cd22411">
    <property type="entry name" value="KH-I_Vigilin_rpt8"/>
    <property type="match status" value="1"/>
</dbReference>
<feature type="coiled-coil region" evidence="6">
    <location>
        <begin position="751"/>
        <end position="778"/>
    </location>
</feature>
<feature type="domain" description="K Homology" evidence="8">
    <location>
        <begin position="555"/>
        <end position="623"/>
    </location>
</feature>
<dbReference type="CDD" id="cd22410">
    <property type="entry name" value="KH-I_Vigilin_rpt7"/>
    <property type="match status" value="1"/>
</dbReference>
<keyword evidence="6" id="KW-0175">Coiled coil</keyword>
<evidence type="ECO:0000256" key="3">
    <source>
        <dbReference type="ARBA" id="ARBA00022737"/>
    </source>
</evidence>
<keyword evidence="3" id="KW-0677">Repeat</keyword>
<keyword evidence="10" id="KW-1185">Reference proteome</keyword>
<dbReference type="InterPro" id="IPR004088">
    <property type="entry name" value="KH_dom_type_1"/>
</dbReference>
<keyword evidence="2" id="KW-0963">Cytoplasm</keyword>
<dbReference type="GO" id="GO:0010468">
    <property type="term" value="P:regulation of gene expression"/>
    <property type="evidence" value="ECO:0007669"/>
    <property type="project" value="UniProtKB-ARBA"/>
</dbReference>
<feature type="domain" description="K Homology" evidence="8">
    <location>
        <begin position="701"/>
        <end position="770"/>
    </location>
</feature>
<evidence type="ECO:0000256" key="4">
    <source>
        <dbReference type="ARBA" id="ARBA00022884"/>
    </source>
</evidence>
<dbReference type="PROSITE" id="PS50084">
    <property type="entry name" value="KH_TYPE_1"/>
    <property type="match status" value="14"/>
</dbReference>
<dbReference type="InterPro" id="IPR057778">
    <property type="entry name" value="KH_Vigilin_N"/>
</dbReference>
<protein>
    <submittedName>
        <fullName evidence="9">Vigilin</fullName>
    </submittedName>
</protein>
<feature type="domain" description="K Homology" evidence="8">
    <location>
        <begin position="125"/>
        <end position="193"/>
    </location>
</feature>
<dbReference type="PANTHER" id="PTHR10627">
    <property type="entry name" value="SCP160"/>
    <property type="match status" value="1"/>
</dbReference>
<organism evidence="10">
    <name type="scientific">Camponotus floridanus</name>
    <name type="common">Florida carpenter ant</name>
    <dbReference type="NCBI Taxonomy" id="104421"/>
    <lineage>
        <taxon>Eukaryota</taxon>
        <taxon>Metazoa</taxon>
        <taxon>Ecdysozoa</taxon>
        <taxon>Arthropoda</taxon>
        <taxon>Hexapoda</taxon>
        <taxon>Insecta</taxon>
        <taxon>Pterygota</taxon>
        <taxon>Neoptera</taxon>
        <taxon>Endopterygota</taxon>
        <taxon>Hymenoptera</taxon>
        <taxon>Apocrita</taxon>
        <taxon>Aculeata</taxon>
        <taxon>Formicoidea</taxon>
        <taxon>Formicidae</taxon>
        <taxon>Formicinae</taxon>
        <taxon>Camponotus</taxon>
    </lineage>
</organism>
<dbReference type="CDD" id="cd22413">
    <property type="entry name" value="KH-I_Vigilin_rpt10"/>
    <property type="match status" value="1"/>
</dbReference>
<dbReference type="AlphaFoldDB" id="E2AYB0"/>
<evidence type="ECO:0000256" key="2">
    <source>
        <dbReference type="ARBA" id="ARBA00022490"/>
    </source>
</evidence>
<dbReference type="InParanoid" id="E2AYB0"/>
<proteinExistence type="predicted"/>
<feature type="domain" description="K Homology" evidence="8">
    <location>
        <begin position="627"/>
        <end position="696"/>
    </location>
</feature>
<dbReference type="OrthoDB" id="10027144at2759"/>
<dbReference type="CDD" id="cd22407">
    <property type="entry name" value="KH-I_Vigilin_rpt3"/>
    <property type="match status" value="1"/>
</dbReference>
<dbReference type="CDD" id="cd22409">
    <property type="entry name" value="KH-I_Vigilin_rpt5"/>
    <property type="match status" value="1"/>
</dbReference>
<dbReference type="CDD" id="cd02394">
    <property type="entry name" value="KH-I_Vigilin_rpt6"/>
    <property type="match status" value="1"/>
</dbReference>
<feature type="domain" description="K Homology" evidence="8">
    <location>
        <begin position="847"/>
        <end position="937"/>
    </location>
</feature>
<dbReference type="FunFam" id="3.30.1370.10:FF:000018">
    <property type="entry name" value="vigilin isoform X1"/>
    <property type="match status" value="1"/>
</dbReference>
<dbReference type="STRING" id="104421.E2AYB0"/>
<gene>
    <name evidence="9" type="ORF">EAG_04075</name>
</gene>
<dbReference type="OMA" id="DHAGQQV"/>
<feature type="domain" description="K Homology" evidence="8">
    <location>
        <begin position="339"/>
        <end position="405"/>
    </location>
</feature>
<name>E2AYB0_CAMFO</name>
<feature type="domain" description="K Homology" evidence="8">
    <location>
        <begin position="481"/>
        <end position="550"/>
    </location>
</feature>
<feature type="coiled-coil region" evidence="6">
    <location>
        <begin position="604"/>
        <end position="631"/>
    </location>
</feature>
<feature type="domain" description="K Homology" evidence="8">
    <location>
        <begin position="938"/>
        <end position="1004"/>
    </location>
</feature>
<dbReference type="CDD" id="cd22412">
    <property type="entry name" value="KH-I_Vigilin_rpt9"/>
    <property type="match status" value="1"/>
</dbReference>
<feature type="domain" description="K Homology" evidence="8">
    <location>
        <begin position="1089"/>
        <end position="1158"/>
    </location>
</feature>
<dbReference type="CDD" id="cd22417">
    <property type="entry name" value="KH-I_Vigilin_rpt14"/>
    <property type="match status" value="1"/>
</dbReference>
<keyword evidence="4 5" id="KW-0694">RNA-binding</keyword>
<evidence type="ECO:0000256" key="5">
    <source>
        <dbReference type="PROSITE-ProRule" id="PRU00117"/>
    </source>
</evidence>
<dbReference type="CDD" id="cd22416">
    <property type="entry name" value="KH-I_Vigilin_rpt13"/>
    <property type="match status" value="1"/>
</dbReference>
<dbReference type="CDD" id="cd22406">
    <property type="entry name" value="KH-I_Vigilin_rpt2"/>
    <property type="match status" value="1"/>
</dbReference>
<evidence type="ECO:0000313" key="10">
    <source>
        <dbReference type="Proteomes" id="UP000000311"/>
    </source>
</evidence>
<evidence type="ECO:0000256" key="7">
    <source>
        <dbReference type="SAM" id="MobiDB-lite"/>
    </source>
</evidence>
<feature type="domain" description="K Homology" evidence="8">
    <location>
        <begin position="774"/>
        <end position="843"/>
    </location>
</feature>
<feature type="domain" description="K Homology" evidence="8">
    <location>
        <begin position="270"/>
        <end position="338"/>
    </location>
</feature>
<dbReference type="PANTHER" id="PTHR10627:SF31">
    <property type="entry name" value="DODECA-SATELLITE-BINDING PROTEIN 1, ISOFORM A"/>
    <property type="match status" value="1"/>
</dbReference>
<accession>E2AYB0</accession>
<feature type="domain" description="K Homology" evidence="8">
    <location>
        <begin position="410"/>
        <end position="477"/>
    </location>
</feature>
<sequence length="1242" mass="139443">MQQQSVMEEGTAYEPPTYDETFPVLPESSSSNSGQLNIFSINNSLQLGRITITQMFRVPGEERKFDHSDKFGERESIRTCKTIMKETNTIIEIASSKDQSLTFLITGKQNQVLEAKRRILTTFQTQASKQISIPKDHHRWILGKQGQRLKDLEQKTATKINVPGVQDQSDIITITGTKEGIEKAEHEIRVISDEQSRKAFERITVPKIYHPFIYGAHNENLNAMMAETGARINIPPASVQQDEITIAGEKEGVLAAKQKIESIYKDMEKRCTTVSVEVPKSQHKYVIGPRGSTIAEILQTTGVSVEMPAPDSATGTITLRGPQEKLGQALNKVYEKANSVRTAVVEAPVWIHKYIIGRKGVNIKKITQEMPKVNVEFTGKEDKIKIEGPPEEVEKAQNELQLMANDLIAKLTFTELNVDPRFYKHIIGKNGCNVNRVKEGTGVVISISENDGSNVIRIEGNLAGVLKAQTELVEMVKKLENEKEKDVIIDHRYYRNIIGNKGDNIKEIRDKFNQVQITIPGPAEKGDIVKIRGPKEDVDKCHKHLMKLVKELNESNHVLEVPIFKQFHKFVIGKGGVNIRKIREETQTKIDLPAEGEKSDVITITGKKENVEKAKEMIQKIQNELANIVTEEITIPPKFYNSLIGTGGKLIHSIMEDCGGVTIKFPTAESKSDKVSIRGPKDDVEKAKAQLLELSNEKQLSSFSTEVRAKVQHHKFLIGKNGANIKKIRESTGARIIFPTDEDQDKEVITIMGKKEAVEKAKAELEATIKEIDNIIEGEIRIDPKHHRHFVARRGGVLHRIADECGGVQISFPRAGVDSDRVILKGSHECIEAAKQRMREIVQDLESMVTVECVIPQKHHRTVMGAKGRKVQNITSEYDVQIKFPDRDVYEEQKVPEQINGENGEAGEIVLPCDIIRITGQPGNVAAAKQALLDLVPITIQVDVPFDFHRSIIGQKGKDVRELMNTYDVHIMLSPAEEKLDYIKISGTPSCVIRAKEAILEKCETLKAEREDRALKSFELKLEVDPEYHPKIIGRKGAVISKIRSDHDVQINFPRKGDPEEHIITITGYEKNAYSARDDIMKIVNELNGLTKEEVQINAAVHSRLIGAKGRNIRKIMDEYKVDIKFPRKTDADPNIVTIVGAEENVADARERLLNLEEEYMQDVIENEYRESLRSPQRDDINAGGNENDTGFIVKGGPWEQQQQQQQPQSAPNTDSVEDFPQFAGYSHVPVATPDGPWGIKR</sequence>
<dbReference type="CDD" id="cd22414">
    <property type="entry name" value="KH-I_Vigilin_rpt11"/>
    <property type="match status" value="1"/>
</dbReference>
<dbReference type="SMART" id="SM00322">
    <property type="entry name" value="KH"/>
    <property type="match status" value="15"/>
</dbReference>
<feature type="region of interest" description="Disordered" evidence="7">
    <location>
        <begin position="1170"/>
        <end position="1242"/>
    </location>
</feature>
<comment type="subcellular location">
    <subcellularLocation>
        <location evidence="1">Cytoplasm</location>
    </subcellularLocation>
</comment>
<dbReference type="KEGG" id="cfo:105257325"/>
<evidence type="ECO:0000256" key="6">
    <source>
        <dbReference type="SAM" id="Coils"/>
    </source>
</evidence>
<feature type="compositionally biased region" description="Basic and acidic residues" evidence="7">
    <location>
        <begin position="1170"/>
        <end position="1181"/>
    </location>
</feature>
<evidence type="ECO:0000256" key="1">
    <source>
        <dbReference type="ARBA" id="ARBA00004496"/>
    </source>
</evidence>
<dbReference type="GO" id="GO:0003729">
    <property type="term" value="F:mRNA binding"/>
    <property type="evidence" value="ECO:0007669"/>
    <property type="project" value="TreeGrafter"/>
</dbReference>
<dbReference type="CDD" id="cd22415">
    <property type="entry name" value="KH-I_Vigilin_rpt12"/>
    <property type="match status" value="1"/>
</dbReference>
<feature type="coiled-coil region" evidence="6">
    <location>
        <begin position="1139"/>
        <end position="1166"/>
    </location>
</feature>